<evidence type="ECO:0000313" key="3">
    <source>
        <dbReference type="Proteomes" id="UP000502248"/>
    </source>
</evidence>
<dbReference type="EMBL" id="CP051680">
    <property type="protein sequence ID" value="QJD87373.1"/>
    <property type="molecule type" value="Genomic_DNA"/>
</dbReference>
<dbReference type="Proteomes" id="UP000502248">
    <property type="component" value="Chromosome"/>
</dbReference>
<dbReference type="SUPFAM" id="SSF53850">
    <property type="entry name" value="Periplasmic binding protein-like II"/>
    <property type="match status" value="1"/>
</dbReference>
<dbReference type="InterPro" id="IPR050490">
    <property type="entry name" value="Bact_solute-bd_prot1"/>
</dbReference>
<name>A0A7Z2VQK1_9BACL</name>
<dbReference type="PROSITE" id="PS51257">
    <property type="entry name" value="PROKAR_LIPOPROTEIN"/>
    <property type="match status" value="1"/>
</dbReference>
<keyword evidence="3" id="KW-1185">Reference proteome</keyword>
<keyword evidence="1" id="KW-0732">Signal</keyword>
<dbReference type="RefSeq" id="WP_169283617.1">
    <property type="nucleotide sequence ID" value="NZ_CP051680.1"/>
</dbReference>
<feature type="chain" id="PRO_5039524836" evidence="1">
    <location>
        <begin position="22"/>
        <end position="567"/>
    </location>
</feature>
<dbReference type="PANTHER" id="PTHR43649:SF12">
    <property type="entry name" value="DIACETYLCHITOBIOSE BINDING PROTEIN DASA"/>
    <property type="match status" value="1"/>
</dbReference>
<evidence type="ECO:0000256" key="1">
    <source>
        <dbReference type="SAM" id="SignalP"/>
    </source>
</evidence>
<organism evidence="2 3">
    <name type="scientific">Cohnella herbarum</name>
    <dbReference type="NCBI Taxonomy" id="2728023"/>
    <lineage>
        <taxon>Bacteria</taxon>
        <taxon>Bacillati</taxon>
        <taxon>Bacillota</taxon>
        <taxon>Bacilli</taxon>
        <taxon>Bacillales</taxon>
        <taxon>Paenibacillaceae</taxon>
        <taxon>Cohnella</taxon>
    </lineage>
</organism>
<gene>
    <name evidence="2" type="ORF">HH215_32145</name>
</gene>
<proteinExistence type="predicted"/>
<dbReference type="AlphaFoldDB" id="A0A7Z2VQK1"/>
<dbReference type="PANTHER" id="PTHR43649">
    <property type="entry name" value="ARABINOSE-BINDING PROTEIN-RELATED"/>
    <property type="match status" value="1"/>
</dbReference>
<evidence type="ECO:0000313" key="2">
    <source>
        <dbReference type="EMBL" id="QJD87373.1"/>
    </source>
</evidence>
<sequence length="567" mass="63708">MAKKLLLTCMAAVLVFTAACSNGNNGKNNASSTASSSAPAATESAAASEKPLDKVTFSYFLGVANAPDVNTNETTIGKAFEDQTGVNFKIEHLVGDLKAKIGTMIASNDYPDVINPDAGIDQLVDAGAFMDLTDLIEKSPNIKRVYGPFLNQMKAADGKIYYLPISAQVGDFVPDPEINQGAFWIQRRVLKEAGYPKIKTLDEYTKLIEDYVAKHKDEDLTGLISLTHDWRFFATSNVPMHLDGYPNDGNVEVDMTTFEAKTYYTTDSTKRWLQKLNDLNAKGLFDKASFVDNYDQYLAKLSSKKVLGFFDYGWQSANARNLLVDAARQDPTQDDFVYFPMPLTWDGGKDQLLDPPGFVKNRGIGISVSAKDPERIMGYWDNLLKEENQILKSWGIKGETYEVDDKGRFYRTAEQIKKIDEPFNLSFGFRYFNWDWPQYGANSTLSDGNAFAPGFQPEVFQMRLTDADKTILEKYGVKTYSELFAAPDDRAWYPAWGIPKTQGSPEQIWETTKDEVTKKFYPKLVLAKPADFDKVWEEYLTAFGKLDTAGYEKWYTEQIKAAIEAAK</sequence>
<dbReference type="Gene3D" id="3.40.190.10">
    <property type="entry name" value="Periplasmic binding protein-like II"/>
    <property type="match status" value="2"/>
</dbReference>
<feature type="signal peptide" evidence="1">
    <location>
        <begin position="1"/>
        <end position="21"/>
    </location>
</feature>
<dbReference type="KEGG" id="cheb:HH215_32145"/>
<accession>A0A7Z2VQK1</accession>
<protein>
    <submittedName>
        <fullName evidence="2">ABC transporter substrate-binding protein</fullName>
    </submittedName>
</protein>
<reference evidence="2 3" key="1">
    <citation type="submission" date="2020-04" db="EMBL/GenBank/DDBJ databases">
        <title>Genome sequencing of novel species.</title>
        <authorList>
            <person name="Heo J."/>
            <person name="Kim S.-J."/>
            <person name="Kim J.-S."/>
            <person name="Hong S.-B."/>
            <person name="Kwon S.-W."/>
        </authorList>
    </citation>
    <scope>NUCLEOTIDE SEQUENCE [LARGE SCALE GENOMIC DNA]</scope>
    <source>
        <strain evidence="2 3">MFER-1</strain>
    </source>
</reference>